<evidence type="ECO:0000256" key="18">
    <source>
        <dbReference type="ARBA" id="ARBA00023136"/>
    </source>
</evidence>
<dbReference type="SUPFAM" id="SSF81452">
    <property type="entry name" value="Cytochrome c oxidase subunit III-like"/>
    <property type="match status" value="1"/>
</dbReference>
<reference evidence="26 27" key="1">
    <citation type="submission" date="2019-05" db="EMBL/GenBank/DDBJ databases">
        <title>Mikania micrantha, genome provides insights into the molecular mechanism of rapid growth.</title>
        <authorList>
            <person name="Liu B."/>
        </authorList>
    </citation>
    <scope>NUCLEOTIDE SEQUENCE [LARGE SCALE GENOMIC DNA]</scope>
    <source>
        <strain evidence="26">NLD-2019</strain>
        <tissue evidence="26">Leaf</tissue>
    </source>
</reference>
<evidence type="ECO:0000256" key="24">
    <source>
        <dbReference type="SAM" id="Phobius"/>
    </source>
</evidence>
<keyword evidence="27" id="KW-1185">Reference proteome</keyword>
<feature type="transmembrane region" description="Helical" evidence="24">
    <location>
        <begin position="433"/>
        <end position="453"/>
    </location>
</feature>
<dbReference type="OrthoDB" id="1879916at2759"/>
<keyword evidence="18 24" id="KW-0472">Membrane</keyword>
<evidence type="ECO:0000256" key="2">
    <source>
        <dbReference type="ARBA" id="ARBA00004304"/>
    </source>
</evidence>
<keyword evidence="17 22" id="KW-0496">Mitochondrion</keyword>
<dbReference type="GO" id="GO:0005524">
    <property type="term" value="F:ATP binding"/>
    <property type="evidence" value="ECO:0007669"/>
    <property type="project" value="UniProtKB-KW"/>
</dbReference>
<dbReference type="InterPro" id="IPR044975">
    <property type="entry name" value="YMF19-like"/>
</dbReference>
<protein>
    <recommendedName>
        <fullName evidence="22">Cytochrome c oxidase subunit 3</fullName>
    </recommendedName>
</protein>
<keyword evidence="19" id="KW-0066">ATP synthesis</keyword>
<gene>
    <name evidence="26" type="ORF">E3N88_29240</name>
</gene>
<evidence type="ECO:0000256" key="9">
    <source>
        <dbReference type="ARBA" id="ARBA00022692"/>
    </source>
</evidence>
<evidence type="ECO:0000256" key="14">
    <source>
        <dbReference type="ARBA" id="ARBA00022967"/>
    </source>
</evidence>
<comment type="catalytic activity">
    <reaction evidence="21">
        <text>4 Fe(II)-[cytochrome c] + O2 + 8 H(+)(in) = 4 Fe(III)-[cytochrome c] + 2 H2O + 4 H(+)(out)</text>
        <dbReference type="Rhea" id="RHEA:11436"/>
        <dbReference type="Rhea" id="RHEA-COMP:10350"/>
        <dbReference type="Rhea" id="RHEA-COMP:14399"/>
        <dbReference type="ChEBI" id="CHEBI:15377"/>
        <dbReference type="ChEBI" id="CHEBI:15378"/>
        <dbReference type="ChEBI" id="CHEBI:15379"/>
        <dbReference type="ChEBI" id="CHEBI:29033"/>
        <dbReference type="ChEBI" id="CHEBI:29034"/>
        <dbReference type="EC" id="7.1.1.9"/>
    </reaction>
    <physiologicalReaction direction="left-to-right" evidence="21">
        <dbReference type="Rhea" id="RHEA:11437"/>
    </physiologicalReaction>
</comment>
<dbReference type="Pfam" id="PF00510">
    <property type="entry name" value="COX3"/>
    <property type="match status" value="1"/>
</dbReference>
<proteinExistence type="inferred from homology"/>
<evidence type="ECO:0000256" key="16">
    <source>
        <dbReference type="ARBA" id="ARBA00023065"/>
    </source>
</evidence>
<evidence type="ECO:0000256" key="17">
    <source>
        <dbReference type="ARBA" id="ARBA00023128"/>
    </source>
</evidence>
<comment type="subcellular location">
    <subcellularLocation>
        <location evidence="3">Mitochondrion inner membrane</location>
        <topology evidence="3">Multi-pass membrane protein</topology>
    </subcellularLocation>
    <subcellularLocation>
        <location evidence="2">Mitochondrion membrane</location>
        <topology evidence="2">Single-pass membrane protein</topology>
    </subcellularLocation>
</comment>
<feature type="domain" description="Heme-copper oxidase subunit III family profile" evidence="25">
    <location>
        <begin position="471"/>
        <end position="519"/>
    </location>
</feature>
<keyword evidence="14" id="KW-1278">Translocase</keyword>
<dbReference type="GO" id="GO:0006754">
    <property type="term" value="P:ATP biosynthetic process"/>
    <property type="evidence" value="ECO:0007669"/>
    <property type="project" value="UniProtKB-KW"/>
</dbReference>
<comment type="similarity">
    <text evidence="4">Belongs to the ATPase protein YMF19 family.</text>
</comment>
<dbReference type="GO" id="GO:0022904">
    <property type="term" value="P:respiratory electron transport chain"/>
    <property type="evidence" value="ECO:0007669"/>
    <property type="project" value="InterPro"/>
</dbReference>
<evidence type="ECO:0000256" key="20">
    <source>
        <dbReference type="ARBA" id="ARBA00048383"/>
    </source>
</evidence>
<dbReference type="EMBL" id="SZYD01000015">
    <property type="protein sequence ID" value="KAD3640017.1"/>
    <property type="molecule type" value="Genomic_DNA"/>
</dbReference>
<dbReference type="InterPro" id="IPR009455">
    <property type="entry name" value="YMF19"/>
</dbReference>
<comment type="subunit">
    <text evidence="5">Component of the cytochrome c oxidase (complex IV, CIV), a multisubunit enzyme composed of a catalytic core of 3 subunits and several supernumerary subunits. The complex exists as a monomer or a dimer and forms supercomplexes (SCs) in the inner mitochondrial membrane with ubiquinol-cytochrome c oxidoreductase (cytochrome b-c1 complex, complex III, CIII).</text>
</comment>
<evidence type="ECO:0000256" key="12">
    <source>
        <dbReference type="ARBA" id="ARBA00022792"/>
    </source>
</evidence>
<keyword evidence="8" id="KW-0138">CF(0)</keyword>
<keyword evidence="16" id="KW-0406">Ion transport</keyword>
<keyword evidence="15 24" id="KW-1133">Transmembrane helix</keyword>
<evidence type="ECO:0000256" key="8">
    <source>
        <dbReference type="ARBA" id="ARBA00022547"/>
    </source>
</evidence>
<dbReference type="InterPro" id="IPR035973">
    <property type="entry name" value="Cyt_c_oxidase_su3-like_sf"/>
</dbReference>
<dbReference type="Pfam" id="PF02326">
    <property type="entry name" value="YMF19"/>
    <property type="match status" value="1"/>
</dbReference>
<evidence type="ECO:0000256" key="3">
    <source>
        <dbReference type="ARBA" id="ARBA00004448"/>
    </source>
</evidence>
<keyword evidence="10" id="KW-0547">Nucleotide-binding</keyword>
<dbReference type="Gene3D" id="1.10.287.70">
    <property type="match status" value="1"/>
</dbReference>
<evidence type="ECO:0000256" key="1">
    <source>
        <dbReference type="ARBA" id="ARBA00003096"/>
    </source>
</evidence>
<evidence type="ECO:0000256" key="4">
    <source>
        <dbReference type="ARBA" id="ARBA00010946"/>
    </source>
</evidence>
<comment type="caution">
    <text evidence="26">The sequence shown here is derived from an EMBL/GenBank/DDBJ whole genome shotgun (WGS) entry which is preliminary data.</text>
</comment>
<dbReference type="AlphaFoldDB" id="A0A5N6MKB6"/>
<dbReference type="PANTHER" id="PTHR36816:SF1">
    <property type="entry name" value="ATP SYNTHASE PROTEIN YMF19"/>
    <property type="match status" value="1"/>
</dbReference>
<evidence type="ECO:0000256" key="5">
    <source>
        <dbReference type="ARBA" id="ARBA00011164"/>
    </source>
</evidence>
<keyword evidence="13" id="KW-0067">ATP-binding</keyword>
<evidence type="ECO:0000256" key="15">
    <source>
        <dbReference type="ARBA" id="ARBA00022989"/>
    </source>
</evidence>
<dbReference type="CDD" id="cd01665">
    <property type="entry name" value="Cyt_c_Oxidase_III"/>
    <property type="match status" value="1"/>
</dbReference>
<evidence type="ECO:0000256" key="22">
    <source>
        <dbReference type="RuleBase" id="RU003375"/>
    </source>
</evidence>
<dbReference type="InterPro" id="IPR013833">
    <property type="entry name" value="Cyt_c_oxidase_su3_a-hlx"/>
</dbReference>
<organism evidence="26 27">
    <name type="scientific">Mikania micrantha</name>
    <name type="common">bitter vine</name>
    <dbReference type="NCBI Taxonomy" id="192012"/>
    <lineage>
        <taxon>Eukaryota</taxon>
        <taxon>Viridiplantae</taxon>
        <taxon>Streptophyta</taxon>
        <taxon>Embryophyta</taxon>
        <taxon>Tracheophyta</taxon>
        <taxon>Spermatophyta</taxon>
        <taxon>Magnoliopsida</taxon>
        <taxon>eudicotyledons</taxon>
        <taxon>Gunneridae</taxon>
        <taxon>Pentapetalae</taxon>
        <taxon>asterids</taxon>
        <taxon>campanulids</taxon>
        <taxon>Asterales</taxon>
        <taxon>Asteraceae</taxon>
        <taxon>Asteroideae</taxon>
        <taxon>Heliantheae alliance</taxon>
        <taxon>Eupatorieae</taxon>
        <taxon>Mikania</taxon>
    </lineage>
</organism>
<evidence type="ECO:0000256" key="21">
    <source>
        <dbReference type="ARBA" id="ARBA00049512"/>
    </source>
</evidence>
<dbReference type="PANTHER" id="PTHR36816">
    <property type="entry name" value="ATP SYNTHASE PROTEIN YMF19"/>
    <property type="match status" value="1"/>
</dbReference>
<dbReference type="PROSITE" id="PS50253">
    <property type="entry name" value="COX3"/>
    <property type="match status" value="2"/>
</dbReference>
<comment type="function">
    <text evidence="22">Component of the cytochrome c oxidase, the last enzyme in the mitochondrial electron transport chain which drives oxidative phosphorylation. The respiratory chain contains 3 multisubunit complexes succinate dehydrogenase (complex II, CII), ubiquinol-cytochrome c oxidoreductase (cytochrome b-c1 complex, complex III, CIII) and cytochrome c oxidase (complex IV, CIV), that cooperate to transfer electrons derived from NADH and succinate to molecular oxygen, creating an electrochemical gradient over the inner membrane that drives transmembrane transport and the ATP synthase. Cytochrome c oxidase is the component of the respiratory chain that catalyzes the reduction of oxygen to water. Electrons originating from reduced cytochrome c in the intermembrane space (IMS) are transferred via the dinuclear copper A center (CU(A)) of subunit 2 and heme A of subunit 1 to the active site in subunit 1, a binuclear center (BNC) formed by heme A3 and copper B (CU(B)). The BNC reduces molecular oxygen to 2 water molecules using 4 electrons from cytochrome c in the IMS and 4 protons from the mitochondrial matrix.</text>
</comment>
<feature type="region of interest" description="Disordered" evidence="23">
    <location>
        <begin position="96"/>
        <end position="155"/>
    </location>
</feature>
<dbReference type="Gene3D" id="1.20.120.80">
    <property type="entry name" value="Cytochrome c oxidase, subunit III, four-helix bundle"/>
    <property type="match status" value="1"/>
</dbReference>
<evidence type="ECO:0000256" key="11">
    <source>
        <dbReference type="ARBA" id="ARBA00022781"/>
    </source>
</evidence>
<comment type="similarity">
    <text evidence="22">Belongs to the cytochrome c oxidase subunit 3 family.</text>
</comment>
<dbReference type="GO" id="GO:0045259">
    <property type="term" value="C:proton-transporting ATP synthase complex"/>
    <property type="evidence" value="ECO:0007669"/>
    <property type="project" value="UniProtKB-KW"/>
</dbReference>
<comment type="subunit">
    <text evidence="6">F-type ATPases have 2 components, CF(1) - the catalytic core - and CF(0) - the membrane proton channel. CF(1) has five subunits: alpha(3), beta(3), gamma(1), delta(1), epsilon(1). CF(0) has three main subunits: a, b and c.</text>
</comment>
<evidence type="ECO:0000256" key="23">
    <source>
        <dbReference type="SAM" id="MobiDB-lite"/>
    </source>
</evidence>
<feature type="transmembrane region" description="Helical" evidence="24">
    <location>
        <begin position="465"/>
        <end position="482"/>
    </location>
</feature>
<name>A0A5N6MKB6_9ASTR</name>
<keyword evidence="9 22" id="KW-0812">Transmembrane</keyword>
<accession>A0A5N6MKB6</accession>
<keyword evidence="7" id="KW-0813">Transport</keyword>
<evidence type="ECO:0000256" key="7">
    <source>
        <dbReference type="ARBA" id="ARBA00022448"/>
    </source>
</evidence>
<evidence type="ECO:0000313" key="26">
    <source>
        <dbReference type="EMBL" id="KAD3640017.1"/>
    </source>
</evidence>
<evidence type="ECO:0000259" key="25">
    <source>
        <dbReference type="PROSITE" id="PS50253"/>
    </source>
</evidence>
<evidence type="ECO:0000256" key="10">
    <source>
        <dbReference type="ARBA" id="ARBA00022741"/>
    </source>
</evidence>
<feature type="transmembrane region" description="Helical" evidence="24">
    <location>
        <begin position="497"/>
        <end position="517"/>
    </location>
</feature>
<comment type="catalytic activity">
    <reaction evidence="20">
        <text>ATP + H2O + 4 H(+)(in) = ADP + phosphate + 5 H(+)(out)</text>
        <dbReference type="Rhea" id="RHEA:57720"/>
        <dbReference type="ChEBI" id="CHEBI:15377"/>
        <dbReference type="ChEBI" id="CHEBI:15378"/>
        <dbReference type="ChEBI" id="CHEBI:30616"/>
        <dbReference type="ChEBI" id="CHEBI:43474"/>
        <dbReference type="ChEBI" id="CHEBI:456216"/>
        <dbReference type="EC" id="7.1.2.2"/>
    </reaction>
</comment>
<comment type="function">
    <text evidence="1">This is one of the chains of the nonenzymatic component (CF(0) subunit) of the mitochondrial ATPase complex.</text>
</comment>
<dbReference type="GO" id="GO:0005743">
    <property type="term" value="C:mitochondrial inner membrane"/>
    <property type="evidence" value="ECO:0007669"/>
    <property type="project" value="UniProtKB-SubCell"/>
</dbReference>
<keyword evidence="12" id="KW-0999">Mitochondrion inner membrane</keyword>
<feature type="domain" description="Heme-copper oxidase subunit III family profile" evidence="25">
    <location>
        <begin position="357"/>
        <end position="470"/>
    </location>
</feature>
<evidence type="ECO:0000256" key="6">
    <source>
        <dbReference type="ARBA" id="ARBA00011648"/>
    </source>
</evidence>
<dbReference type="GO" id="GO:0004129">
    <property type="term" value="F:cytochrome-c oxidase activity"/>
    <property type="evidence" value="ECO:0007669"/>
    <property type="project" value="UniProtKB-EC"/>
</dbReference>
<feature type="transmembrane region" description="Helical" evidence="24">
    <location>
        <begin position="395"/>
        <end position="413"/>
    </location>
</feature>
<sequence length="620" mass="69020">MSFLVGPSQRFPRSLSSFLEQEAELQEIDFDYVTIPGPPKTGIALGGRALAYTTLGKLGLLMGLTLAIGVVLTKGLITEAGVSEVLVGPLRMMPARSDSVGNSSGCENDLILPSDSKGQGQGIKGEPTSRKRDRSPDPVEDVGPSSGRQQVDSEKNLVGGLSQQVPLSKSSTWDSFDERVLLEPIPDSSSPSMPQLDKFTYFTQFFCSCLFLFTFYIAICNNGDGLLGISRILKLRNQLLSHRTNNIRSKDPNSLEDILRKGFSTGLSYMYSSLFEVSQWCKAIDLLGKRRKIALISCFGEISGSRGMERNIFYLISNEEEEYGKGARPSRATSRGAGMKGGGLHATEAKLFMIESQRHSYHLVDPSPWPISGSLGALATTVGGVMYMHSFQGGATLLSLGLIFILYTMFVWWRDVLRESTLEGHHTKVVQLGPRYGFILFIVSEVMFVFALFRASSHSSLAPMVEIGGTLFSIICGIRQYLGHLTKEHHVGFEAAAWYWHFVDVVRLFPFVSIYWWGGIKVRDQDYILLQKRNRRGWLKETAEHHFYVMGSDPLHDFMRGATFDGLFILIDQVGRLQAWTWACFDACCALALLWAFIEVLKDRPESEFVGRHLDGPVHV</sequence>
<dbReference type="FunFam" id="1.10.287.70:FF:000075">
    <property type="entry name" value="Cytochrome c oxidase subunit 3"/>
    <property type="match status" value="1"/>
</dbReference>
<dbReference type="InterPro" id="IPR033945">
    <property type="entry name" value="Cyt_c_oxase_su3_dom"/>
</dbReference>
<evidence type="ECO:0000313" key="27">
    <source>
        <dbReference type="Proteomes" id="UP000326396"/>
    </source>
</evidence>
<evidence type="ECO:0000256" key="13">
    <source>
        <dbReference type="ARBA" id="ARBA00022840"/>
    </source>
</evidence>
<dbReference type="InterPro" id="IPR003319">
    <property type="entry name" value="YMF19-like_N"/>
</dbReference>
<feature type="transmembrane region" description="Helical" evidence="24">
    <location>
        <begin position="199"/>
        <end position="219"/>
    </location>
</feature>
<dbReference type="Pfam" id="PF06449">
    <property type="entry name" value="YMF19_C"/>
    <property type="match status" value="1"/>
</dbReference>
<evidence type="ECO:0000256" key="19">
    <source>
        <dbReference type="ARBA" id="ARBA00023310"/>
    </source>
</evidence>
<feature type="compositionally biased region" description="Basic and acidic residues" evidence="23">
    <location>
        <begin position="127"/>
        <end position="137"/>
    </location>
</feature>
<dbReference type="Proteomes" id="UP000326396">
    <property type="component" value="Linkage Group LG5"/>
</dbReference>
<keyword evidence="11" id="KW-0375">Hydrogen ion transport</keyword>
<dbReference type="InterPro" id="IPR000298">
    <property type="entry name" value="Cyt_c_oxidase-like_su3"/>
</dbReference>